<dbReference type="PANTHER" id="PTHR30570">
    <property type="entry name" value="PERIPLASMIC PHOSPHATE BINDING COMPONENT OF PHOSPHATE ABC TRANSPORTER"/>
    <property type="match status" value="1"/>
</dbReference>
<evidence type="ECO:0000313" key="4">
    <source>
        <dbReference type="EMBL" id="EGJ99570.1"/>
    </source>
</evidence>
<dbReference type="OrthoDB" id="9783488at2"/>
<accession>F5J3Z9</accession>
<dbReference type="HOGENOM" id="CLU_026228_4_0_10"/>
<dbReference type="Proteomes" id="UP000004913">
    <property type="component" value="Unassembled WGS sequence"/>
</dbReference>
<dbReference type="AlphaFoldDB" id="F5J3Z9"/>
<name>F5J3Z9_9BACT</name>
<dbReference type="eggNOG" id="COG0226">
    <property type="taxonomic scope" value="Bacteria"/>
</dbReference>
<feature type="transmembrane region" description="Helical" evidence="2">
    <location>
        <begin position="65"/>
        <end position="84"/>
    </location>
</feature>
<dbReference type="InterPro" id="IPR024370">
    <property type="entry name" value="PBP_domain"/>
</dbReference>
<proteinExistence type="predicted"/>
<gene>
    <name evidence="4" type="ORF">HMPREF9455_04066</name>
</gene>
<keyword evidence="2" id="KW-1133">Transmembrane helix</keyword>
<dbReference type="STRING" id="742766.HMPREF9455_04066"/>
<protein>
    <recommendedName>
        <fullName evidence="3">PBP domain-containing protein</fullName>
    </recommendedName>
</protein>
<feature type="domain" description="PBP" evidence="3">
    <location>
        <begin position="135"/>
        <end position="371"/>
    </location>
</feature>
<keyword evidence="2" id="KW-0472">Membrane</keyword>
<evidence type="ECO:0000313" key="5">
    <source>
        <dbReference type="Proteomes" id="UP000004913"/>
    </source>
</evidence>
<keyword evidence="2" id="KW-0812">Transmembrane</keyword>
<reference evidence="4 5" key="1">
    <citation type="submission" date="2011-04" db="EMBL/GenBank/DDBJ databases">
        <title>The Genome Sequence of Dysgonomonas gadei ATCC BAA-286.</title>
        <authorList>
            <consortium name="The Broad Institute Genome Sequencing Platform"/>
            <person name="Earl A."/>
            <person name="Ward D."/>
            <person name="Feldgarden M."/>
            <person name="Gevers D."/>
            <person name="Pudlo N."/>
            <person name="Martens E."/>
            <person name="Allen-Vercoe E."/>
            <person name="Young S.K."/>
            <person name="Zeng Q."/>
            <person name="Gargeya S."/>
            <person name="Fitzgerald M."/>
            <person name="Haas B."/>
            <person name="Abouelleil A."/>
            <person name="Alvarado L."/>
            <person name="Arachchi H.M."/>
            <person name="Berlin A."/>
            <person name="Brown A."/>
            <person name="Chapman S.B."/>
            <person name="Chen Z."/>
            <person name="Dunbar C."/>
            <person name="Freedman E."/>
            <person name="Gearin G."/>
            <person name="Gellesch M."/>
            <person name="Goldberg J."/>
            <person name="Griggs A."/>
            <person name="Gujja S."/>
            <person name="Heiman D."/>
            <person name="Howarth C."/>
            <person name="Larson L."/>
            <person name="Lui A."/>
            <person name="MacDonald P.J.P."/>
            <person name="Mehta T."/>
            <person name="Montmayeur A."/>
            <person name="Murphy C."/>
            <person name="Neiman D."/>
            <person name="Pearson M."/>
            <person name="Priest M."/>
            <person name="Roberts A."/>
            <person name="Saif S."/>
            <person name="Shea T."/>
            <person name="Shenoy N."/>
            <person name="Sisk P."/>
            <person name="Stolte C."/>
            <person name="Sykes S."/>
            <person name="Yandava C."/>
            <person name="Wortman J."/>
            <person name="Nusbaum C."/>
            <person name="Birren B."/>
        </authorList>
    </citation>
    <scope>NUCLEOTIDE SEQUENCE [LARGE SCALE GENOMIC DNA]</scope>
    <source>
        <strain evidence="4 5">ATCC BAA-286</strain>
    </source>
</reference>
<feature type="transmembrane region" description="Helical" evidence="2">
    <location>
        <begin position="9"/>
        <end position="31"/>
    </location>
</feature>
<evidence type="ECO:0000256" key="2">
    <source>
        <dbReference type="SAM" id="Phobius"/>
    </source>
</evidence>
<dbReference type="InterPro" id="IPR050811">
    <property type="entry name" value="Phosphate_ABC_transporter"/>
</dbReference>
<evidence type="ECO:0000256" key="1">
    <source>
        <dbReference type="ARBA" id="ARBA00022729"/>
    </source>
</evidence>
<feature type="transmembrane region" description="Helical" evidence="2">
    <location>
        <begin position="37"/>
        <end position="58"/>
    </location>
</feature>
<dbReference type="Gene3D" id="3.40.190.10">
    <property type="entry name" value="Periplasmic binding protein-like II"/>
    <property type="match status" value="2"/>
</dbReference>
<dbReference type="RefSeq" id="WP_006801602.1">
    <property type="nucleotide sequence ID" value="NZ_GL891995.1"/>
</dbReference>
<dbReference type="Pfam" id="PF12849">
    <property type="entry name" value="PBP_like_2"/>
    <property type="match status" value="1"/>
</dbReference>
<sequence length="391" mass="43388">MGNSIIRGFIAFILIGITLFLGFWMMLVAAFSVSKGFYVPLVLIVTLLLVVWIIIALFRLLKSKIIWFSLLGIVLVCAVSISVYEGYRSYIKSIPTVDDQGVNLYDYQPFSDGSKVAKLSEQSAFLFTDSLPVLDGATALYPVYAAFAQATYPRGEYNPYNSIVSSHTTPEAYDNLLSGVADIIFCAAPSRSQVEKAAALGIEYSMTPIGKEAFVFFVNAKNPVSELTIEQIQDVYSGKKTNWNELGGKDEEIKAFQRPVNSGSQTMLEKIMEDKELMSPPTNDIAGGMGEIIDRTAEYKNFNNAIGYTFLFFATEMIGNNQIKLIKVNGVYPDKNTIENNTYPFTGDFYAITTGANNKNVTNFVNWILSEQGQYLIEKTGYTPINKATEQ</sequence>
<dbReference type="PANTHER" id="PTHR30570:SF1">
    <property type="entry name" value="PHOSPHATE-BINDING PROTEIN PSTS"/>
    <property type="match status" value="1"/>
</dbReference>
<comment type="caution">
    <text evidence="4">The sequence shown here is derived from an EMBL/GenBank/DDBJ whole genome shotgun (WGS) entry which is preliminary data.</text>
</comment>
<dbReference type="EMBL" id="ADLV01000057">
    <property type="protein sequence ID" value="EGJ99570.1"/>
    <property type="molecule type" value="Genomic_DNA"/>
</dbReference>
<evidence type="ECO:0000259" key="3">
    <source>
        <dbReference type="Pfam" id="PF12849"/>
    </source>
</evidence>
<organism evidence="4 5">
    <name type="scientific">Dysgonomonas gadei ATCC BAA-286</name>
    <dbReference type="NCBI Taxonomy" id="742766"/>
    <lineage>
        <taxon>Bacteria</taxon>
        <taxon>Pseudomonadati</taxon>
        <taxon>Bacteroidota</taxon>
        <taxon>Bacteroidia</taxon>
        <taxon>Bacteroidales</taxon>
        <taxon>Dysgonomonadaceae</taxon>
        <taxon>Dysgonomonas</taxon>
    </lineage>
</organism>
<keyword evidence="5" id="KW-1185">Reference proteome</keyword>
<dbReference type="SUPFAM" id="SSF53850">
    <property type="entry name" value="Periplasmic binding protein-like II"/>
    <property type="match status" value="1"/>
</dbReference>
<keyword evidence="1" id="KW-0732">Signal</keyword>